<organism evidence="16 17">
    <name type="scientific">Biomphalaria glabrata</name>
    <name type="common">Bloodfluke planorb</name>
    <name type="synonym">Freshwater snail</name>
    <dbReference type="NCBI Taxonomy" id="6526"/>
    <lineage>
        <taxon>Eukaryota</taxon>
        <taxon>Metazoa</taxon>
        <taxon>Spiralia</taxon>
        <taxon>Lophotrochozoa</taxon>
        <taxon>Mollusca</taxon>
        <taxon>Gastropoda</taxon>
        <taxon>Heterobranchia</taxon>
        <taxon>Euthyneura</taxon>
        <taxon>Panpulmonata</taxon>
        <taxon>Hygrophila</taxon>
        <taxon>Lymnaeoidea</taxon>
        <taxon>Planorbidae</taxon>
        <taxon>Biomphalaria</taxon>
    </lineage>
</organism>
<comment type="catalytic activity">
    <reaction evidence="13">
        <text>IMP + NAD(+) + H2O = XMP + NADH + H(+)</text>
        <dbReference type="Rhea" id="RHEA:11708"/>
        <dbReference type="ChEBI" id="CHEBI:15377"/>
        <dbReference type="ChEBI" id="CHEBI:15378"/>
        <dbReference type="ChEBI" id="CHEBI:57464"/>
        <dbReference type="ChEBI" id="CHEBI:57540"/>
        <dbReference type="ChEBI" id="CHEBI:57945"/>
        <dbReference type="ChEBI" id="CHEBI:58053"/>
        <dbReference type="EC" id="1.1.1.205"/>
    </reaction>
</comment>
<evidence type="ECO:0000256" key="14">
    <source>
        <dbReference type="PROSITE-ProRule" id="PRU00703"/>
    </source>
</evidence>
<dbReference type="EC" id="1.1.1.205" evidence="11"/>
<dbReference type="PROSITE" id="PS00487">
    <property type="entry name" value="IMP_DH_GMP_RED"/>
    <property type="match status" value="1"/>
</dbReference>
<evidence type="ECO:0000256" key="9">
    <source>
        <dbReference type="ARBA" id="ARBA00023122"/>
    </source>
</evidence>
<dbReference type="InterPro" id="IPR005990">
    <property type="entry name" value="IMP_DH"/>
</dbReference>
<keyword evidence="9 14" id="KW-0129">CBS domain</keyword>
<dbReference type="FunFam" id="3.20.20.70:FF:000424">
    <property type="entry name" value="Inosine-5'-monophosphate dehydrogenase 2"/>
    <property type="match status" value="1"/>
</dbReference>
<gene>
    <name evidence="16" type="primary">106078446</name>
</gene>
<keyword evidence="4" id="KW-0332">GMP biosynthesis</keyword>
<comment type="pathway">
    <text evidence="10">Purine metabolism; XMP biosynthesis via de novo pathway; XMP from IMP: step 1/1.</text>
</comment>
<dbReference type="Proteomes" id="UP000076420">
    <property type="component" value="Unassembled WGS sequence"/>
</dbReference>
<dbReference type="SMART" id="SM01240">
    <property type="entry name" value="IMPDH"/>
    <property type="match status" value="1"/>
</dbReference>
<dbReference type="SUPFAM" id="SSF51412">
    <property type="entry name" value="Inosine monophosphate dehydrogenase (IMPDH)"/>
    <property type="match status" value="2"/>
</dbReference>
<sequence length="312" mass="32716">MDTVTEGRLAIALAQEGGIGIIHKNLTPAQQAAEVAKVKRYESGVLKDPITINPNMTVRDVLALTRQHRISGLPVLDKSGKVVGIVTNRDLRFEDNLDQAVRQIMTPKKKLVTVREGGSIEEAKALMHQHRIERVLVVDDEFQLHGLITVKDILKATEHPNASKDAAGRLRAGAAVGVGAGTEERVELLAEAGVDVIVVDTAHGHSQGVLDRVQWVKKNYPQVQVIGGNIATADAARALADHGADGVKVGIGPGSICTTRIVAGVGVPQITAIANVAQALEGTGVPLVADGGIRFSGDIAKAIAAGANCVML</sequence>
<dbReference type="STRING" id="6526.A0A2C9M3L5"/>
<evidence type="ECO:0000256" key="11">
    <source>
        <dbReference type="ARBA" id="ARBA00024384"/>
    </source>
</evidence>
<dbReference type="GO" id="GO:0046872">
    <property type="term" value="F:metal ion binding"/>
    <property type="evidence" value="ECO:0007669"/>
    <property type="project" value="UniProtKB-KW"/>
</dbReference>
<dbReference type="UniPathway" id="UPA00601">
    <property type="reaction ID" value="UER00295"/>
</dbReference>
<dbReference type="EnsemblMetazoa" id="BGLB038137-RA">
    <property type="protein sequence ID" value="BGLB038137-PA"/>
    <property type="gene ID" value="BGLB038137"/>
</dbReference>
<keyword evidence="6" id="KW-0630">Potassium</keyword>
<keyword evidence="3" id="KW-0479">Metal-binding</keyword>
<reference evidence="16" key="1">
    <citation type="submission" date="2020-05" db="UniProtKB">
        <authorList>
            <consortium name="EnsemblMetazoa"/>
        </authorList>
    </citation>
    <scope>IDENTIFICATION</scope>
    <source>
        <strain evidence="16">BB02</strain>
    </source>
</reference>
<feature type="domain" description="CBS" evidence="15">
    <location>
        <begin position="45"/>
        <end position="101"/>
    </location>
</feature>
<dbReference type="Pfam" id="PF00571">
    <property type="entry name" value="CBS"/>
    <property type="match status" value="2"/>
</dbReference>
<dbReference type="InterPro" id="IPR013785">
    <property type="entry name" value="Aldolase_TIM"/>
</dbReference>
<evidence type="ECO:0000259" key="15">
    <source>
        <dbReference type="PROSITE" id="PS51371"/>
    </source>
</evidence>
<evidence type="ECO:0000256" key="5">
    <source>
        <dbReference type="ARBA" id="ARBA00022755"/>
    </source>
</evidence>
<keyword evidence="7" id="KW-0560">Oxidoreductase</keyword>
<dbReference type="PROSITE" id="PS51371">
    <property type="entry name" value="CBS"/>
    <property type="match status" value="2"/>
</dbReference>
<dbReference type="InterPro" id="IPR001093">
    <property type="entry name" value="IMP_DH_GMPRt"/>
</dbReference>
<proteinExistence type="inferred from homology"/>
<evidence type="ECO:0000256" key="4">
    <source>
        <dbReference type="ARBA" id="ARBA00022749"/>
    </source>
</evidence>
<protein>
    <recommendedName>
        <fullName evidence="11">IMP dehydrogenase</fullName>
        <ecNumber evidence="11">1.1.1.205</ecNumber>
    </recommendedName>
</protein>
<dbReference type="GO" id="GO:0006177">
    <property type="term" value="P:GMP biosynthetic process"/>
    <property type="evidence" value="ECO:0007669"/>
    <property type="project" value="UniProtKB-KW"/>
</dbReference>
<dbReference type="PANTHER" id="PTHR11911">
    <property type="entry name" value="INOSINE-5-MONOPHOSPHATE DEHYDROGENASE RELATED"/>
    <property type="match status" value="1"/>
</dbReference>
<comment type="similarity">
    <text evidence="2">Belongs to the IMPDH/GMPR family.</text>
</comment>
<evidence type="ECO:0000256" key="3">
    <source>
        <dbReference type="ARBA" id="ARBA00022723"/>
    </source>
</evidence>
<dbReference type="Pfam" id="PF00478">
    <property type="entry name" value="IMPDH"/>
    <property type="match status" value="1"/>
</dbReference>
<evidence type="ECO:0000256" key="8">
    <source>
        <dbReference type="ARBA" id="ARBA00023027"/>
    </source>
</evidence>
<comment type="cofactor">
    <cofactor evidence="1">
        <name>K(+)</name>
        <dbReference type="ChEBI" id="CHEBI:29103"/>
    </cofactor>
</comment>
<dbReference type="GO" id="GO:0003938">
    <property type="term" value="F:IMP dehydrogenase activity"/>
    <property type="evidence" value="ECO:0007669"/>
    <property type="project" value="UniProtKB-EC"/>
</dbReference>
<comment type="function">
    <text evidence="12">Catalyzes the conversion of inosine 5'-phosphate (IMP) to xanthosine 5'-phosphate (XMP), the first committed and rate-limiting step in the de novo synthesis of guanine nucleotides, and therefore plays an important role in the regulation of cell growth. Could also have a single-stranded nucleic acid-binding activity and could play a role in RNA and/or DNA metabolism. It may also have a role in the development of malignancy and the growth progression of some tumors.</text>
</comment>
<evidence type="ECO:0000256" key="7">
    <source>
        <dbReference type="ARBA" id="ARBA00023002"/>
    </source>
</evidence>
<evidence type="ECO:0000313" key="16">
    <source>
        <dbReference type="EnsemblMetazoa" id="BGLB038137-PA"/>
    </source>
</evidence>
<feature type="domain" description="CBS" evidence="15">
    <location>
        <begin position="105"/>
        <end position="163"/>
    </location>
</feature>
<evidence type="ECO:0000256" key="12">
    <source>
        <dbReference type="ARBA" id="ARBA00046101"/>
    </source>
</evidence>
<dbReference type="InterPro" id="IPR015875">
    <property type="entry name" value="IMP_DH/GMP_Rdtase_CS"/>
</dbReference>
<keyword evidence="8" id="KW-0520">NAD</keyword>
<evidence type="ECO:0000313" key="17">
    <source>
        <dbReference type="Proteomes" id="UP000076420"/>
    </source>
</evidence>
<keyword evidence="5" id="KW-0658">Purine biosynthesis</keyword>
<dbReference type="Gene3D" id="3.20.20.70">
    <property type="entry name" value="Aldolase class I"/>
    <property type="match status" value="1"/>
</dbReference>
<evidence type="ECO:0000256" key="6">
    <source>
        <dbReference type="ARBA" id="ARBA00022958"/>
    </source>
</evidence>
<evidence type="ECO:0000256" key="13">
    <source>
        <dbReference type="ARBA" id="ARBA00048028"/>
    </source>
</evidence>
<dbReference type="GO" id="GO:0006183">
    <property type="term" value="P:GTP biosynthetic process"/>
    <property type="evidence" value="ECO:0007669"/>
    <property type="project" value="TreeGrafter"/>
</dbReference>
<accession>A0A2C9M3L5</accession>
<evidence type="ECO:0000256" key="1">
    <source>
        <dbReference type="ARBA" id="ARBA00001958"/>
    </source>
</evidence>
<dbReference type="SMART" id="SM00116">
    <property type="entry name" value="CBS"/>
    <property type="match status" value="2"/>
</dbReference>
<dbReference type="VEuPathDB" id="VectorBase:BGLAX_031736"/>
<dbReference type="InterPro" id="IPR000644">
    <property type="entry name" value="CBS_dom"/>
</dbReference>
<dbReference type="VEuPathDB" id="VectorBase:BGLB038137"/>
<dbReference type="CDD" id="cd04601">
    <property type="entry name" value="CBS_pair_IMPDH"/>
    <property type="match status" value="1"/>
</dbReference>
<evidence type="ECO:0000256" key="2">
    <source>
        <dbReference type="ARBA" id="ARBA00005502"/>
    </source>
</evidence>
<evidence type="ECO:0000256" key="10">
    <source>
        <dbReference type="ARBA" id="ARBA00024330"/>
    </source>
</evidence>
<dbReference type="PANTHER" id="PTHR11911:SF111">
    <property type="entry name" value="INOSINE-5'-MONOPHOSPHATE DEHYDROGENASE"/>
    <property type="match status" value="1"/>
</dbReference>
<dbReference type="AlphaFoldDB" id="A0A2C9M3L5"/>
<name>A0A2C9M3L5_BIOGL</name>